<dbReference type="GO" id="GO:0016740">
    <property type="term" value="F:transferase activity"/>
    <property type="evidence" value="ECO:0007669"/>
    <property type="project" value="UniProtKB-KW"/>
</dbReference>
<dbReference type="CDD" id="cd24032">
    <property type="entry name" value="ASKHA_NBD_TsaB"/>
    <property type="match status" value="1"/>
</dbReference>
<dbReference type="EMBL" id="CP027669">
    <property type="protein sequence ID" value="AVO41398.1"/>
    <property type="molecule type" value="Genomic_DNA"/>
</dbReference>
<dbReference type="RefSeq" id="WP_106446375.1">
    <property type="nucleotide sequence ID" value="NZ_CP027669.1"/>
</dbReference>
<reference evidence="2 3" key="1">
    <citation type="submission" date="2018-03" db="EMBL/GenBank/DDBJ databases">
        <title>Genome sequencing of Simplicispira sp.</title>
        <authorList>
            <person name="Kim S.-J."/>
            <person name="Heo J."/>
            <person name="Kwon S.-W."/>
        </authorList>
    </citation>
    <scope>NUCLEOTIDE SEQUENCE [LARGE SCALE GENOMIC DNA]</scope>
    <source>
        <strain evidence="2 3">SC1-8</strain>
    </source>
</reference>
<dbReference type="InterPro" id="IPR022496">
    <property type="entry name" value="T6A_TsaB"/>
</dbReference>
<dbReference type="SUPFAM" id="SSF53067">
    <property type="entry name" value="Actin-like ATPase domain"/>
    <property type="match status" value="2"/>
</dbReference>
<gene>
    <name evidence="2" type="primary">tsaB</name>
    <name evidence="2" type="ORF">C6571_08925</name>
</gene>
<keyword evidence="3" id="KW-1185">Reference proteome</keyword>
<sequence length="235" mass="23924">MKLLAFDTSTESLSIAVQHGERVITHSGTGGAQASAGLIPALRQALGEAALSLDALDALVFGRGPGSFTGVRTACSVAQGLAFGARGGAGLPVLPIGSLLAVAEDARHRHGCTQVVAVLDARMDEVYMAHYSYDAGHWSTSGDCSVCAPESMAVQDGWTVAGNAHAVYGARLAPHALHVQARPEAAALLRLAPALLAQGLALAADAALPLYVRNKVAQTTAERAAMAAQRGATAP</sequence>
<dbReference type="Proteomes" id="UP000239326">
    <property type="component" value="Chromosome"/>
</dbReference>
<dbReference type="NCBIfam" id="TIGR03725">
    <property type="entry name" value="T6A_YeaZ"/>
    <property type="match status" value="1"/>
</dbReference>
<organism evidence="2 3">
    <name type="scientific">Simplicispira suum</name>
    <dbReference type="NCBI Taxonomy" id="2109915"/>
    <lineage>
        <taxon>Bacteria</taxon>
        <taxon>Pseudomonadati</taxon>
        <taxon>Pseudomonadota</taxon>
        <taxon>Betaproteobacteria</taxon>
        <taxon>Burkholderiales</taxon>
        <taxon>Comamonadaceae</taxon>
        <taxon>Simplicispira</taxon>
    </lineage>
</organism>
<dbReference type="OrthoDB" id="9809995at2"/>
<proteinExistence type="predicted"/>
<dbReference type="InterPro" id="IPR000905">
    <property type="entry name" value="Gcp-like_dom"/>
</dbReference>
<keyword evidence="2" id="KW-0808">Transferase</keyword>
<evidence type="ECO:0000259" key="1">
    <source>
        <dbReference type="Pfam" id="PF00814"/>
    </source>
</evidence>
<protein>
    <submittedName>
        <fullName evidence="2">tRNA (Adenosine(37)-N6)-threonylcarbamoyltransferase complex dimerization subunit type 1 TsaB</fullName>
    </submittedName>
</protein>
<dbReference type="GO" id="GO:0002949">
    <property type="term" value="P:tRNA threonylcarbamoyladenosine modification"/>
    <property type="evidence" value="ECO:0007669"/>
    <property type="project" value="InterPro"/>
</dbReference>
<dbReference type="KEGG" id="simp:C6571_08925"/>
<evidence type="ECO:0000313" key="3">
    <source>
        <dbReference type="Proteomes" id="UP000239326"/>
    </source>
</evidence>
<name>A0A2S0MZS5_9BURK</name>
<dbReference type="Pfam" id="PF00814">
    <property type="entry name" value="TsaD"/>
    <property type="match status" value="1"/>
</dbReference>
<dbReference type="Gene3D" id="3.30.420.40">
    <property type="match status" value="2"/>
</dbReference>
<dbReference type="InterPro" id="IPR043129">
    <property type="entry name" value="ATPase_NBD"/>
</dbReference>
<feature type="domain" description="Gcp-like" evidence="1">
    <location>
        <begin position="37"/>
        <end position="148"/>
    </location>
</feature>
<dbReference type="AlphaFoldDB" id="A0A2S0MZS5"/>
<accession>A0A2S0MZS5</accession>
<evidence type="ECO:0000313" key="2">
    <source>
        <dbReference type="EMBL" id="AVO41398.1"/>
    </source>
</evidence>